<evidence type="ECO:0008006" key="3">
    <source>
        <dbReference type="Google" id="ProtNLM"/>
    </source>
</evidence>
<evidence type="ECO:0000313" key="2">
    <source>
        <dbReference type="Proteomes" id="UP000664628"/>
    </source>
</evidence>
<sequence length="86" mass="9779">METGYNRLEDNARFGKHLLVCMLAKSLSLANRRCCSEKAVYTTDHPIFQPDRQKLNDRHVSDRPMVEIKTTIQAGVVFAPCTALTR</sequence>
<dbReference type="EMBL" id="JAFMYW010000007">
    <property type="protein sequence ID" value="MBO0951164.1"/>
    <property type="molecule type" value="Genomic_DNA"/>
</dbReference>
<reference evidence="1 2" key="1">
    <citation type="submission" date="2021-03" db="EMBL/GenBank/DDBJ databases">
        <title>Fibrella sp. HMF5405 genome sequencing and assembly.</title>
        <authorList>
            <person name="Kang H."/>
            <person name="Kim H."/>
            <person name="Bae S."/>
            <person name="Joh K."/>
        </authorList>
    </citation>
    <scope>NUCLEOTIDE SEQUENCE [LARGE SCALE GENOMIC DNA]</scope>
    <source>
        <strain evidence="1 2">HMF5405</strain>
    </source>
</reference>
<keyword evidence="2" id="KW-1185">Reference proteome</keyword>
<organism evidence="1 2">
    <name type="scientific">Fibrella forsythiae</name>
    <dbReference type="NCBI Taxonomy" id="2817061"/>
    <lineage>
        <taxon>Bacteria</taxon>
        <taxon>Pseudomonadati</taxon>
        <taxon>Bacteroidota</taxon>
        <taxon>Cytophagia</taxon>
        <taxon>Cytophagales</taxon>
        <taxon>Spirosomataceae</taxon>
        <taxon>Fibrella</taxon>
    </lineage>
</organism>
<evidence type="ECO:0000313" key="1">
    <source>
        <dbReference type="EMBL" id="MBO0951164.1"/>
    </source>
</evidence>
<dbReference type="RefSeq" id="WP_207331119.1">
    <property type="nucleotide sequence ID" value="NZ_JAFMYW010000007.1"/>
</dbReference>
<protein>
    <recommendedName>
        <fullName evidence="3">Transposase DDE domain-containing protein</fullName>
    </recommendedName>
</protein>
<dbReference type="Proteomes" id="UP000664628">
    <property type="component" value="Unassembled WGS sequence"/>
</dbReference>
<comment type="caution">
    <text evidence="1">The sequence shown here is derived from an EMBL/GenBank/DDBJ whole genome shotgun (WGS) entry which is preliminary data.</text>
</comment>
<name>A0ABS3JPN1_9BACT</name>
<gene>
    <name evidence="1" type="ORF">J2I46_21440</name>
</gene>
<accession>A0ABS3JPN1</accession>
<proteinExistence type="predicted"/>